<keyword evidence="3" id="KW-1185">Reference proteome</keyword>
<evidence type="ECO:0000313" key="3">
    <source>
        <dbReference type="Proteomes" id="UP001302745"/>
    </source>
</evidence>
<proteinExistence type="predicted"/>
<reference evidence="2" key="1">
    <citation type="journal article" date="2023" name="Mol. Phylogenet. Evol.">
        <title>Genome-scale phylogeny and comparative genomics of the fungal order Sordariales.</title>
        <authorList>
            <person name="Hensen N."/>
            <person name="Bonometti L."/>
            <person name="Westerberg I."/>
            <person name="Brannstrom I.O."/>
            <person name="Guillou S."/>
            <person name="Cros-Aarteil S."/>
            <person name="Calhoun S."/>
            <person name="Haridas S."/>
            <person name="Kuo A."/>
            <person name="Mondo S."/>
            <person name="Pangilinan J."/>
            <person name="Riley R."/>
            <person name="LaButti K."/>
            <person name="Andreopoulos B."/>
            <person name="Lipzen A."/>
            <person name="Chen C."/>
            <person name="Yan M."/>
            <person name="Daum C."/>
            <person name="Ng V."/>
            <person name="Clum A."/>
            <person name="Steindorff A."/>
            <person name="Ohm R.A."/>
            <person name="Martin F."/>
            <person name="Silar P."/>
            <person name="Natvig D.O."/>
            <person name="Lalanne C."/>
            <person name="Gautier V."/>
            <person name="Ament-Velasquez S.L."/>
            <person name="Kruys A."/>
            <person name="Hutchinson M.I."/>
            <person name="Powell A.J."/>
            <person name="Barry K."/>
            <person name="Miller A.N."/>
            <person name="Grigoriev I.V."/>
            <person name="Debuchy R."/>
            <person name="Gladieux P."/>
            <person name="Hiltunen Thoren M."/>
            <person name="Johannesson H."/>
        </authorList>
    </citation>
    <scope>NUCLEOTIDE SEQUENCE</scope>
    <source>
        <strain evidence="2">CBS 538.74</strain>
    </source>
</reference>
<evidence type="ECO:0000256" key="1">
    <source>
        <dbReference type="SAM" id="MobiDB-lite"/>
    </source>
</evidence>
<dbReference type="EMBL" id="MU856904">
    <property type="protein sequence ID" value="KAK4154746.1"/>
    <property type="molecule type" value="Genomic_DNA"/>
</dbReference>
<feature type="region of interest" description="Disordered" evidence="1">
    <location>
        <begin position="255"/>
        <end position="275"/>
    </location>
</feature>
<sequence>MDPRGYSLPIHPGYAAYPRVHSFGPNPKNYYENERVYSLCDLSLSDDQGPEDMPHWTRSSKKHSSSGSRSRGPSGQHREHKKPLATPPKNQNPGIDVALRNLDHEVRASLNMFRAIVQCFDVDIEPLRAWAEDYTLDTVWRNKVKDKVREKRDRERLEGVAGRIIDCRAAAKGAVKNAKALKETWGGDRYKIERQIRTAKKAILYCDGVIDLAERAASERLACKQLVLELEETKCLLDQNKHPWIYGEEGVEKQDEAGYSFDNPPGEPWGNSGDN</sequence>
<gene>
    <name evidence="2" type="ORF">C8A00DRAFT_42552</name>
</gene>
<organism evidence="2 3">
    <name type="scientific">Chaetomidium leptoderma</name>
    <dbReference type="NCBI Taxonomy" id="669021"/>
    <lineage>
        <taxon>Eukaryota</taxon>
        <taxon>Fungi</taxon>
        <taxon>Dikarya</taxon>
        <taxon>Ascomycota</taxon>
        <taxon>Pezizomycotina</taxon>
        <taxon>Sordariomycetes</taxon>
        <taxon>Sordariomycetidae</taxon>
        <taxon>Sordariales</taxon>
        <taxon>Chaetomiaceae</taxon>
        <taxon>Chaetomidium</taxon>
    </lineage>
</organism>
<name>A0AAN6ZZK9_9PEZI</name>
<feature type="compositionally biased region" description="Low complexity" evidence="1">
    <location>
        <begin position="65"/>
        <end position="75"/>
    </location>
</feature>
<accession>A0AAN6ZZK9</accession>
<evidence type="ECO:0000313" key="2">
    <source>
        <dbReference type="EMBL" id="KAK4154746.1"/>
    </source>
</evidence>
<protein>
    <submittedName>
        <fullName evidence="2">Uncharacterized protein</fullName>
    </submittedName>
</protein>
<dbReference type="AlphaFoldDB" id="A0AAN6ZZK9"/>
<reference evidence="2" key="2">
    <citation type="submission" date="2023-05" db="EMBL/GenBank/DDBJ databases">
        <authorList>
            <consortium name="Lawrence Berkeley National Laboratory"/>
            <person name="Steindorff A."/>
            <person name="Hensen N."/>
            <person name="Bonometti L."/>
            <person name="Westerberg I."/>
            <person name="Brannstrom I.O."/>
            <person name="Guillou S."/>
            <person name="Cros-Aarteil S."/>
            <person name="Calhoun S."/>
            <person name="Haridas S."/>
            <person name="Kuo A."/>
            <person name="Mondo S."/>
            <person name="Pangilinan J."/>
            <person name="Riley R."/>
            <person name="Labutti K."/>
            <person name="Andreopoulos B."/>
            <person name="Lipzen A."/>
            <person name="Chen C."/>
            <person name="Yanf M."/>
            <person name="Daum C."/>
            <person name="Ng V."/>
            <person name="Clum A."/>
            <person name="Ohm R."/>
            <person name="Martin F."/>
            <person name="Silar P."/>
            <person name="Natvig D."/>
            <person name="Lalanne C."/>
            <person name="Gautier V."/>
            <person name="Ament-Velasquez S.L."/>
            <person name="Kruys A."/>
            <person name="Hutchinson M.I."/>
            <person name="Powell A.J."/>
            <person name="Barry K."/>
            <person name="Miller A.N."/>
            <person name="Grigoriev I.V."/>
            <person name="Debuchy R."/>
            <person name="Gladieux P."/>
            <person name="Thoren M.H."/>
            <person name="Johannesson H."/>
        </authorList>
    </citation>
    <scope>NUCLEOTIDE SEQUENCE</scope>
    <source>
        <strain evidence="2">CBS 538.74</strain>
    </source>
</reference>
<dbReference type="Proteomes" id="UP001302745">
    <property type="component" value="Unassembled WGS sequence"/>
</dbReference>
<comment type="caution">
    <text evidence="2">The sequence shown here is derived from an EMBL/GenBank/DDBJ whole genome shotgun (WGS) entry which is preliminary data.</text>
</comment>
<feature type="region of interest" description="Disordered" evidence="1">
    <location>
        <begin position="48"/>
        <end position="95"/>
    </location>
</feature>